<proteinExistence type="predicted"/>
<dbReference type="EMBL" id="OP413840">
    <property type="protein sequence ID" value="UYL64968.1"/>
    <property type="molecule type" value="Genomic_DNA"/>
</dbReference>
<protein>
    <submittedName>
        <fullName evidence="1">Uncharacterized protein</fullName>
    </submittedName>
</protein>
<dbReference type="SUPFAM" id="SSF53649">
    <property type="entry name" value="Alkaline phosphatase-like"/>
    <property type="match status" value="1"/>
</dbReference>
<keyword evidence="2" id="KW-1185">Reference proteome</keyword>
<dbReference type="InterPro" id="IPR017850">
    <property type="entry name" value="Alkaline_phosphatase_core_sf"/>
</dbReference>
<dbReference type="Proteomes" id="UP001156320">
    <property type="component" value="Segment"/>
</dbReference>
<accession>A0ABY6GP45</accession>
<reference evidence="1 2" key="1">
    <citation type="submission" date="2022-09" db="EMBL/GenBank/DDBJ databases">
        <title>Evolutionary Diversification of Methanotrophic Ca. Methanophagales (ANME-1) and Their Expansive Virome.</title>
        <authorList>
            <person name="Laso-Perez R."/>
            <person name="Wu F."/>
            <person name="Cremiere A."/>
            <person name="Speth D.R."/>
            <person name="Magyar J.S."/>
            <person name="Krupovic M."/>
            <person name="Orphan V.J."/>
        </authorList>
    </citation>
    <scope>NUCLEOTIDE SEQUENCE [LARGE SCALE GENOMIC DNA]</scope>
    <source>
        <strain evidence="1">PBV300</strain>
    </source>
</reference>
<evidence type="ECO:0000313" key="1">
    <source>
        <dbReference type="EMBL" id="UYL64968.1"/>
    </source>
</evidence>
<sequence length="203" mass="23449">MDYEYLMSCNAPVIKSLKPHPAYSYGATTAAAVHALLTGYTPTCAVSPQCPHTQRPRRMIPPAPFFLKKFKQLFLYIPNGWVFQFVQPYMKNLMPRLLEWHKVFNTKAMVEDFISRSKGDDYFAYFQVMETHPPFLEGLKEVKPSSPEWDARRRKAVEIADKCLELLLSVDYDLLVVCADHNIRHDFAHPDGYKVFIATDPFP</sequence>
<organism evidence="1 2">
    <name type="scientific">Methanophagales virus PBV300</name>
    <dbReference type="NCBI Taxonomy" id="2987731"/>
    <lineage>
        <taxon>Viruses</taxon>
        <taxon>Adnaviria</taxon>
        <taxon>Zilligvirae</taxon>
        <taxon>Taleaviricota</taxon>
        <taxon>Tokiviricetes</taxon>
        <taxon>Maximonvirales</taxon>
        <taxon>Ahmunviridae</taxon>
        <taxon>Yumkaaxvirus</taxon>
        <taxon>Yumkaaxvirus pescaderoense</taxon>
    </lineage>
</organism>
<gene>
    <name evidence="1" type="ORF">JBCDKDKM_00006</name>
</gene>
<name>A0ABY6GP45_9VIRU</name>
<evidence type="ECO:0000313" key="2">
    <source>
        <dbReference type="Proteomes" id="UP001156320"/>
    </source>
</evidence>